<dbReference type="Gene3D" id="2.60.40.2130">
    <property type="entry name" value="F-spondin domain"/>
    <property type="match status" value="1"/>
</dbReference>
<dbReference type="EMBL" id="BDSP01000184">
    <property type="protein sequence ID" value="GAX22394.1"/>
    <property type="molecule type" value="Genomic_DNA"/>
</dbReference>
<evidence type="ECO:0000256" key="1">
    <source>
        <dbReference type="SAM" id="SignalP"/>
    </source>
</evidence>
<organism evidence="3 4">
    <name type="scientific">Fistulifera solaris</name>
    <name type="common">Oleaginous diatom</name>
    <dbReference type="NCBI Taxonomy" id="1519565"/>
    <lineage>
        <taxon>Eukaryota</taxon>
        <taxon>Sar</taxon>
        <taxon>Stramenopiles</taxon>
        <taxon>Ochrophyta</taxon>
        <taxon>Bacillariophyta</taxon>
        <taxon>Bacillariophyceae</taxon>
        <taxon>Bacillariophycidae</taxon>
        <taxon>Naviculales</taxon>
        <taxon>Naviculaceae</taxon>
        <taxon>Fistulifera</taxon>
    </lineage>
</organism>
<gene>
    <name evidence="3" type="ORF">FisN_14Hh007</name>
</gene>
<sequence length="360" mass="41222">MRLTTSTAAGALLLATTVIQADIVMENELIISNEVFDLNYAMDSEVEAVRQRNETQFYCIFRSKWTVEDHPEHFPKLARFSTPVLFSHTKQYTPFLKNREANYGIEIIAEEGFTSKMQEQLDQAGDMVHDYGEARGFYLNRKHYDLNIAYFPPIIVTDDHPYLSGIAGFDPSPDWFTGFYMMDTRDEYSGKFWSHFKVQTYPWDAGTDGGTIYEDVDHELEFPEPVHRITPENAQNKIFVSPMGDEVLPVAEFECILHVCPAEEPGCRKPDWPPKNGCDVLLYPECDNYCDPEVDEVCERCVRESILDPEILYYPDCCAAGREPKTGKDCAGRRSDATSLRVGNAALWVFLSSWIAFWML</sequence>
<dbReference type="AlphaFoldDB" id="A0A1Z5K842"/>
<feature type="domain" description="Spondin" evidence="2">
    <location>
        <begin position="45"/>
        <end position="237"/>
    </location>
</feature>
<feature type="signal peptide" evidence="1">
    <location>
        <begin position="1"/>
        <end position="21"/>
    </location>
</feature>
<evidence type="ECO:0000259" key="2">
    <source>
        <dbReference type="PROSITE" id="PS51020"/>
    </source>
</evidence>
<comment type="caution">
    <text evidence="3">The sequence shown here is derived from an EMBL/GenBank/DDBJ whole genome shotgun (WGS) entry which is preliminary data.</text>
</comment>
<dbReference type="Pfam" id="PF06468">
    <property type="entry name" value="Spond_N"/>
    <property type="match status" value="1"/>
</dbReference>
<proteinExistence type="predicted"/>
<dbReference type="InterPro" id="IPR038678">
    <property type="entry name" value="Spondin_N_sf"/>
</dbReference>
<dbReference type="Proteomes" id="UP000198406">
    <property type="component" value="Unassembled WGS sequence"/>
</dbReference>
<protein>
    <recommendedName>
        <fullName evidence="2">Spondin domain-containing protein</fullName>
    </recommendedName>
</protein>
<evidence type="ECO:0000313" key="3">
    <source>
        <dbReference type="EMBL" id="GAX22394.1"/>
    </source>
</evidence>
<name>A0A1Z5K842_FISSO</name>
<dbReference type="NCBIfam" id="NF038123">
    <property type="entry name" value="NF038123_dom"/>
    <property type="match status" value="1"/>
</dbReference>
<reference evidence="3 4" key="1">
    <citation type="journal article" date="2015" name="Plant Cell">
        <title>Oil accumulation by the oleaginous diatom Fistulifera solaris as revealed by the genome and transcriptome.</title>
        <authorList>
            <person name="Tanaka T."/>
            <person name="Maeda Y."/>
            <person name="Veluchamy A."/>
            <person name="Tanaka M."/>
            <person name="Abida H."/>
            <person name="Marechal E."/>
            <person name="Bowler C."/>
            <person name="Muto M."/>
            <person name="Sunaga Y."/>
            <person name="Tanaka M."/>
            <person name="Yoshino T."/>
            <person name="Taniguchi T."/>
            <person name="Fukuda Y."/>
            <person name="Nemoto M."/>
            <person name="Matsumoto M."/>
            <person name="Wong P.S."/>
            <person name="Aburatani S."/>
            <person name="Fujibuchi W."/>
        </authorList>
    </citation>
    <scope>NUCLEOTIDE SEQUENCE [LARGE SCALE GENOMIC DNA]</scope>
    <source>
        <strain evidence="3 4">JPCC DA0580</strain>
    </source>
</reference>
<dbReference type="InterPro" id="IPR009465">
    <property type="entry name" value="Spondin_N"/>
</dbReference>
<keyword evidence="1" id="KW-0732">Signal</keyword>
<dbReference type="OrthoDB" id="43709at2759"/>
<accession>A0A1Z5K842</accession>
<feature type="chain" id="PRO_5012735301" description="Spondin domain-containing protein" evidence="1">
    <location>
        <begin position="22"/>
        <end position="360"/>
    </location>
</feature>
<dbReference type="InParanoid" id="A0A1Z5K842"/>
<dbReference type="PROSITE" id="PS51020">
    <property type="entry name" value="SPONDIN"/>
    <property type="match status" value="1"/>
</dbReference>
<keyword evidence="4" id="KW-1185">Reference proteome</keyword>
<evidence type="ECO:0000313" key="4">
    <source>
        <dbReference type="Proteomes" id="UP000198406"/>
    </source>
</evidence>